<name>A0AA37XCH3_9MICO</name>
<accession>A0AA37XCH3</accession>
<keyword evidence="6" id="KW-1185">Reference proteome</keyword>
<dbReference type="GO" id="GO:0000166">
    <property type="term" value="F:nucleotide binding"/>
    <property type="evidence" value="ECO:0007669"/>
    <property type="project" value="InterPro"/>
</dbReference>
<proteinExistence type="predicted"/>
<dbReference type="EMBL" id="BSUL01000001">
    <property type="protein sequence ID" value="GMA28337.1"/>
    <property type="molecule type" value="Genomic_DNA"/>
</dbReference>
<dbReference type="AlphaFoldDB" id="A0AA37XCH3"/>
<feature type="domain" description="GFO/IDH/MocA-like oxidoreductase" evidence="4">
    <location>
        <begin position="139"/>
        <end position="281"/>
    </location>
</feature>
<dbReference type="InterPro" id="IPR050463">
    <property type="entry name" value="Gfo/Idh/MocA_oxidrdct_glycsds"/>
</dbReference>
<gene>
    <name evidence="5" type="ORF">GCM10025874_15900</name>
</gene>
<dbReference type="PANTHER" id="PTHR43818:SF11">
    <property type="entry name" value="BCDNA.GH03377"/>
    <property type="match status" value="1"/>
</dbReference>
<reference evidence="5 6" key="1">
    <citation type="journal article" date="2014" name="Int. J. Syst. Evol. Microbiol.">
        <title>Complete genome sequence of Corynebacterium casei LMG S-19264T (=DSM 44701T), isolated from a smear-ripened cheese.</title>
        <authorList>
            <consortium name="US DOE Joint Genome Institute (JGI-PGF)"/>
            <person name="Walter F."/>
            <person name="Albersmeier A."/>
            <person name="Kalinowski J."/>
            <person name="Ruckert C."/>
        </authorList>
    </citation>
    <scope>NUCLEOTIDE SEQUENCE [LARGE SCALE GENOMIC DNA]</scope>
    <source>
        <strain evidence="5 6">NBRC 112289</strain>
    </source>
</reference>
<dbReference type="PANTHER" id="PTHR43818">
    <property type="entry name" value="BCDNA.GH03377"/>
    <property type="match status" value="1"/>
</dbReference>
<keyword evidence="2" id="KW-0520">NAD</keyword>
<dbReference type="InterPro" id="IPR036291">
    <property type="entry name" value="NAD(P)-bd_dom_sf"/>
</dbReference>
<dbReference type="InterPro" id="IPR055170">
    <property type="entry name" value="GFO_IDH_MocA-like_dom"/>
</dbReference>
<dbReference type="Proteomes" id="UP001157160">
    <property type="component" value="Unassembled WGS sequence"/>
</dbReference>
<dbReference type="SUPFAM" id="SSF55347">
    <property type="entry name" value="Glyceraldehyde-3-phosphate dehydrogenase-like, C-terminal domain"/>
    <property type="match status" value="1"/>
</dbReference>
<dbReference type="InterPro" id="IPR000683">
    <property type="entry name" value="Gfo/Idh/MocA-like_OxRdtase_N"/>
</dbReference>
<evidence type="ECO:0000259" key="3">
    <source>
        <dbReference type="Pfam" id="PF01408"/>
    </source>
</evidence>
<dbReference type="SUPFAM" id="SSF51735">
    <property type="entry name" value="NAD(P)-binding Rossmann-fold domains"/>
    <property type="match status" value="1"/>
</dbReference>
<dbReference type="GO" id="GO:0016491">
    <property type="term" value="F:oxidoreductase activity"/>
    <property type="evidence" value="ECO:0007669"/>
    <property type="project" value="UniProtKB-KW"/>
</dbReference>
<evidence type="ECO:0000256" key="1">
    <source>
        <dbReference type="ARBA" id="ARBA00023002"/>
    </source>
</evidence>
<evidence type="ECO:0000313" key="5">
    <source>
        <dbReference type="EMBL" id="GMA28337.1"/>
    </source>
</evidence>
<organism evidence="5 6">
    <name type="scientific">Arenivirga flava</name>
    <dbReference type="NCBI Taxonomy" id="1930060"/>
    <lineage>
        <taxon>Bacteria</taxon>
        <taxon>Bacillati</taxon>
        <taxon>Actinomycetota</taxon>
        <taxon>Actinomycetes</taxon>
        <taxon>Micrococcales</taxon>
        <taxon>Microbacteriaceae</taxon>
        <taxon>Arenivirga</taxon>
    </lineage>
</organism>
<evidence type="ECO:0000313" key="6">
    <source>
        <dbReference type="Proteomes" id="UP001157160"/>
    </source>
</evidence>
<dbReference type="Gene3D" id="3.30.360.10">
    <property type="entry name" value="Dihydrodipicolinate Reductase, domain 2"/>
    <property type="match status" value="1"/>
</dbReference>
<dbReference type="Gene3D" id="3.40.50.720">
    <property type="entry name" value="NAD(P)-binding Rossmann-like Domain"/>
    <property type="match status" value="1"/>
</dbReference>
<sequence length="364" mass="38631">MTITAIDTEQPLRVGVVGLGWAGQQHLAAYSGMPGVEVVAIAGKEAELGLALGQEFEVPLVLADWEDLVALDELDAVSVAVPTFLHAPIAIAALERGLHVLSEKPIARNAEEGGRMVAAAREAGRVLDVAFNHRRRGDVQALKQVIDAGEIGRAYHAKASWMRRSGIPRLGSWFTNHEMSGGGPMADLGVHVLDYALHLLGEPEVIAVSAATHSELGPRGLGGAVGVPVDELTSPFEVEDLVSAFLRLEGGGTLVVESSWAAYRDPVDLIDFAVFGTEGGAELVIRGATETPVGEIRVFREGEGSDYSPPAVAGRGHEAVVEEFVATVRDPQRWARHDGSHALTRARIIDACYRSAAEGKEIAL</sequence>
<evidence type="ECO:0000259" key="4">
    <source>
        <dbReference type="Pfam" id="PF22725"/>
    </source>
</evidence>
<protein>
    <submittedName>
        <fullName evidence="5">Oxidoreductase</fullName>
    </submittedName>
</protein>
<evidence type="ECO:0000256" key="2">
    <source>
        <dbReference type="ARBA" id="ARBA00023027"/>
    </source>
</evidence>
<dbReference type="Pfam" id="PF22725">
    <property type="entry name" value="GFO_IDH_MocA_C3"/>
    <property type="match status" value="1"/>
</dbReference>
<dbReference type="RefSeq" id="WP_284231692.1">
    <property type="nucleotide sequence ID" value="NZ_BSUL01000001.1"/>
</dbReference>
<feature type="domain" description="Gfo/Idh/MocA-like oxidoreductase N-terminal" evidence="3">
    <location>
        <begin position="12"/>
        <end position="131"/>
    </location>
</feature>
<comment type="caution">
    <text evidence="5">The sequence shown here is derived from an EMBL/GenBank/DDBJ whole genome shotgun (WGS) entry which is preliminary data.</text>
</comment>
<keyword evidence="1" id="KW-0560">Oxidoreductase</keyword>
<dbReference type="Pfam" id="PF01408">
    <property type="entry name" value="GFO_IDH_MocA"/>
    <property type="match status" value="1"/>
</dbReference>